<evidence type="ECO:0000256" key="1">
    <source>
        <dbReference type="ARBA" id="ARBA00023015"/>
    </source>
</evidence>
<dbReference type="PROSITE" id="PS51118">
    <property type="entry name" value="HTH_HXLR"/>
    <property type="match status" value="1"/>
</dbReference>
<keyword evidence="2 5" id="KW-0238">DNA-binding</keyword>
<evidence type="ECO:0000313" key="6">
    <source>
        <dbReference type="Proteomes" id="UP000560658"/>
    </source>
</evidence>
<evidence type="ECO:0000259" key="4">
    <source>
        <dbReference type="PROSITE" id="PS51118"/>
    </source>
</evidence>
<dbReference type="SUPFAM" id="SSF46785">
    <property type="entry name" value="Winged helix' DNA-binding domain"/>
    <property type="match status" value="1"/>
</dbReference>
<evidence type="ECO:0000256" key="3">
    <source>
        <dbReference type="ARBA" id="ARBA00023163"/>
    </source>
</evidence>
<dbReference type="Pfam" id="PF01638">
    <property type="entry name" value="HxlR"/>
    <property type="match status" value="1"/>
</dbReference>
<comment type="caution">
    <text evidence="5">The sequence shown here is derived from an EMBL/GenBank/DDBJ whole genome shotgun (WGS) entry which is preliminary data.</text>
</comment>
<dbReference type="PANTHER" id="PTHR33204">
    <property type="entry name" value="TRANSCRIPTIONAL REGULATOR, MARR FAMILY"/>
    <property type="match status" value="1"/>
</dbReference>
<gene>
    <name evidence="5" type="ORF">GGR06_000470</name>
</gene>
<dbReference type="InterPro" id="IPR036390">
    <property type="entry name" value="WH_DNA-bd_sf"/>
</dbReference>
<organism evidence="5 6">
    <name type="scientific">Bacteroides reticulotermitis</name>
    <dbReference type="NCBI Taxonomy" id="1133319"/>
    <lineage>
        <taxon>Bacteria</taxon>
        <taxon>Pseudomonadati</taxon>
        <taxon>Bacteroidota</taxon>
        <taxon>Bacteroidia</taxon>
        <taxon>Bacteroidales</taxon>
        <taxon>Bacteroidaceae</taxon>
        <taxon>Bacteroides</taxon>
    </lineage>
</organism>
<feature type="domain" description="HTH hxlR-type" evidence="4">
    <location>
        <begin position="19"/>
        <end position="117"/>
    </location>
</feature>
<dbReference type="AlphaFoldDB" id="A0A840D1Q5"/>
<dbReference type="GO" id="GO:0003677">
    <property type="term" value="F:DNA binding"/>
    <property type="evidence" value="ECO:0007669"/>
    <property type="project" value="UniProtKB-KW"/>
</dbReference>
<protein>
    <submittedName>
        <fullName evidence="5">DNA-binding HxlR family transcriptional regulator</fullName>
    </submittedName>
</protein>
<accession>A0A840D1Q5</accession>
<proteinExistence type="predicted"/>
<keyword evidence="6" id="KW-1185">Reference proteome</keyword>
<dbReference type="RefSeq" id="WP_044164341.1">
    <property type="nucleotide sequence ID" value="NZ_JACIER010000002.1"/>
</dbReference>
<keyword evidence="1" id="KW-0805">Transcription regulation</keyword>
<dbReference type="InterPro" id="IPR036388">
    <property type="entry name" value="WH-like_DNA-bd_sf"/>
</dbReference>
<dbReference type="PANTHER" id="PTHR33204:SF29">
    <property type="entry name" value="TRANSCRIPTIONAL REGULATOR"/>
    <property type="match status" value="1"/>
</dbReference>
<evidence type="ECO:0000313" key="5">
    <source>
        <dbReference type="EMBL" id="MBB4042705.1"/>
    </source>
</evidence>
<evidence type="ECO:0000256" key="2">
    <source>
        <dbReference type="ARBA" id="ARBA00023125"/>
    </source>
</evidence>
<dbReference type="EMBL" id="JACIER010000002">
    <property type="protein sequence ID" value="MBB4042705.1"/>
    <property type="molecule type" value="Genomic_DNA"/>
</dbReference>
<dbReference type="InterPro" id="IPR002577">
    <property type="entry name" value="HTH_HxlR"/>
</dbReference>
<dbReference type="Gene3D" id="1.10.10.10">
    <property type="entry name" value="Winged helix-like DNA-binding domain superfamily/Winged helix DNA-binding domain"/>
    <property type="match status" value="1"/>
</dbReference>
<sequence>MDNQGNKKNFLFQGKEYYCSLELAMELIGGKWKTMMIYHLKDGAARSSELQRSLHGISNKMFTQTARDLERNRIIERTVYPVIPPKVEYKLSELGLSVLPVVLDIAAWANSLGNLTPQSEK</sequence>
<keyword evidence="3" id="KW-0804">Transcription</keyword>
<reference evidence="5" key="1">
    <citation type="submission" date="2020-08" db="EMBL/GenBank/DDBJ databases">
        <title>Genomic Encyclopedia of Type Strains, Phase IV (KMG-IV): sequencing the most valuable type-strain genomes for metagenomic binning, comparative biology and taxonomic classification.</title>
        <authorList>
            <person name="Goeker M."/>
        </authorList>
    </citation>
    <scope>NUCLEOTIDE SEQUENCE [LARGE SCALE GENOMIC DNA]</scope>
    <source>
        <strain evidence="5">DSM 105720</strain>
    </source>
</reference>
<name>A0A840D1Q5_9BACE</name>
<dbReference type="Proteomes" id="UP000560658">
    <property type="component" value="Unassembled WGS sequence"/>
</dbReference>